<protein>
    <submittedName>
        <fullName evidence="1">Uncharacterized protein</fullName>
    </submittedName>
</protein>
<keyword evidence="2" id="KW-1185">Reference proteome</keyword>
<reference evidence="1 2" key="1">
    <citation type="journal article" date="2020" name="ISME J.">
        <title>Comparative genomics reveals insights into cyanobacterial evolution and habitat adaptation.</title>
        <authorList>
            <person name="Chen M.Y."/>
            <person name="Teng W.K."/>
            <person name="Zhao L."/>
            <person name="Hu C.X."/>
            <person name="Zhou Y.K."/>
            <person name="Han B.P."/>
            <person name="Song L.R."/>
            <person name="Shu W.S."/>
        </authorList>
    </citation>
    <scope>NUCLEOTIDE SEQUENCE [LARGE SCALE GENOMIC DNA]</scope>
    <source>
        <strain evidence="1 2">FACHB-248</strain>
    </source>
</reference>
<organism evidence="1 2">
    <name type="scientific">Scytonema hofmannii FACHB-248</name>
    <dbReference type="NCBI Taxonomy" id="1842502"/>
    <lineage>
        <taxon>Bacteria</taxon>
        <taxon>Bacillati</taxon>
        <taxon>Cyanobacteriota</taxon>
        <taxon>Cyanophyceae</taxon>
        <taxon>Nostocales</taxon>
        <taxon>Scytonemataceae</taxon>
        <taxon>Scytonema</taxon>
    </lineage>
</organism>
<dbReference type="Proteomes" id="UP000660380">
    <property type="component" value="Unassembled WGS sequence"/>
</dbReference>
<evidence type="ECO:0000313" key="1">
    <source>
        <dbReference type="EMBL" id="MBD2607157.1"/>
    </source>
</evidence>
<name>A0ABR8GUH6_9CYAN</name>
<evidence type="ECO:0000313" key="2">
    <source>
        <dbReference type="Proteomes" id="UP000660380"/>
    </source>
</evidence>
<dbReference type="EMBL" id="JACJTA010000056">
    <property type="protein sequence ID" value="MBD2607157.1"/>
    <property type="molecule type" value="Genomic_DNA"/>
</dbReference>
<gene>
    <name evidence="1" type="ORF">H6G81_22160</name>
</gene>
<comment type="caution">
    <text evidence="1">The sequence shown here is derived from an EMBL/GenBank/DDBJ whole genome shotgun (WGS) entry which is preliminary data.</text>
</comment>
<accession>A0ABR8GUH6</accession>
<dbReference type="RefSeq" id="WP_186227779.1">
    <property type="nucleotide sequence ID" value="NZ_JACJTA010000056.1"/>
</dbReference>
<proteinExistence type="predicted"/>
<sequence>MPIGGCDRVNQESRFMRCGVYQRYAIARVFKWRSLHGENALFLCITLIVF</sequence>